<accession>A0AA41VWN0</accession>
<organism evidence="1 2">
    <name type="scientific">Papaver nudicaule</name>
    <name type="common">Iceland poppy</name>
    <dbReference type="NCBI Taxonomy" id="74823"/>
    <lineage>
        <taxon>Eukaryota</taxon>
        <taxon>Viridiplantae</taxon>
        <taxon>Streptophyta</taxon>
        <taxon>Embryophyta</taxon>
        <taxon>Tracheophyta</taxon>
        <taxon>Spermatophyta</taxon>
        <taxon>Magnoliopsida</taxon>
        <taxon>Ranunculales</taxon>
        <taxon>Papaveraceae</taxon>
        <taxon>Papaveroideae</taxon>
        <taxon>Papaver</taxon>
    </lineage>
</organism>
<gene>
    <name evidence="1" type="ORF">MKW94_012327</name>
</gene>
<name>A0AA41VWN0_PAPNU</name>
<proteinExistence type="predicted"/>
<reference evidence="1" key="1">
    <citation type="submission" date="2022-03" db="EMBL/GenBank/DDBJ databases">
        <title>A functionally conserved STORR gene fusion in Papaver species that diverged 16.8 million years ago.</title>
        <authorList>
            <person name="Catania T."/>
        </authorList>
    </citation>
    <scope>NUCLEOTIDE SEQUENCE</scope>
    <source>
        <strain evidence="1">S-191538</strain>
    </source>
</reference>
<evidence type="ECO:0000313" key="2">
    <source>
        <dbReference type="Proteomes" id="UP001177140"/>
    </source>
</evidence>
<dbReference type="Proteomes" id="UP001177140">
    <property type="component" value="Unassembled WGS sequence"/>
</dbReference>
<dbReference type="EMBL" id="JAJJMA010308198">
    <property type="protein sequence ID" value="MCL7048782.1"/>
    <property type="molecule type" value="Genomic_DNA"/>
</dbReference>
<sequence>MPSIKRMEFCYEISIVGCVALSWNCNNLELGIESLKCRCGNVFISGEEAVYNFPSFNFTNRNG</sequence>
<keyword evidence="2" id="KW-1185">Reference proteome</keyword>
<protein>
    <submittedName>
        <fullName evidence="1">Uncharacterized protein</fullName>
    </submittedName>
</protein>
<dbReference type="AlphaFoldDB" id="A0AA41VWN0"/>
<evidence type="ECO:0000313" key="1">
    <source>
        <dbReference type="EMBL" id="MCL7048782.1"/>
    </source>
</evidence>
<comment type="caution">
    <text evidence="1">The sequence shown here is derived from an EMBL/GenBank/DDBJ whole genome shotgun (WGS) entry which is preliminary data.</text>
</comment>